<keyword evidence="5" id="KW-1185">Reference proteome</keyword>
<evidence type="ECO:0000256" key="1">
    <source>
        <dbReference type="ARBA" id="ARBA00004871"/>
    </source>
</evidence>
<evidence type="ECO:0000313" key="5">
    <source>
        <dbReference type="Proteomes" id="UP001209654"/>
    </source>
</evidence>
<dbReference type="RefSeq" id="WP_264797629.1">
    <property type="nucleotide sequence ID" value="NZ_BRVS01000041.1"/>
</dbReference>
<dbReference type="Pfam" id="PF08501">
    <property type="entry name" value="Shikimate_dh_N"/>
    <property type="match status" value="1"/>
</dbReference>
<dbReference type="NCBIfam" id="NF009201">
    <property type="entry name" value="PRK12549.1"/>
    <property type="match status" value="1"/>
</dbReference>
<dbReference type="CDD" id="cd01065">
    <property type="entry name" value="NAD_bind_Shikimate_DH"/>
    <property type="match status" value="1"/>
</dbReference>
<keyword evidence="2" id="KW-0057">Aromatic amino acid biosynthesis</keyword>
<dbReference type="SUPFAM" id="SSF51735">
    <property type="entry name" value="NAD(P)-binding Rossmann-fold domains"/>
    <property type="match status" value="1"/>
</dbReference>
<dbReference type="EMBL" id="BRVS01000041">
    <property type="protein sequence ID" value="GLB69529.1"/>
    <property type="molecule type" value="Genomic_DNA"/>
</dbReference>
<evidence type="ECO:0000313" key="4">
    <source>
        <dbReference type="EMBL" id="GLB69529.1"/>
    </source>
</evidence>
<name>A0ABQ5N028_9MICC</name>
<accession>A0ABQ5N028</accession>
<evidence type="ECO:0000256" key="2">
    <source>
        <dbReference type="ARBA" id="ARBA00023141"/>
    </source>
</evidence>
<dbReference type="PANTHER" id="PTHR21089:SF1">
    <property type="entry name" value="BIFUNCTIONAL 3-DEHYDROQUINATE DEHYDRATASE_SHIKIMATE DEHYDROGENASE, CHLOROPLASTIC"/>
    <property type="match status" value="1"/>
</dbReference>
<evidence type="ECO:0000259" key="3">
    <source>
        <dbReference type="Pfam" id="PF08501"/>
    </source>
</evidence>
<proteinExistence type="predicted"/>
<dbReference type="Gene3D" id="3.40.50.720">
    <property type="entry name" value="NAD(P)-binding Rossmann-like Domain"/>
    <property type="match status" value="1"/>
</dbReference>
<dbReference type="Proteomes" id="UP001209654">
    <property type="component" value="Unassembled WGS sequence"/>
</dbReference>
<reference evidence="4 5" key="1">
    <citation type="journal article" date="2023" name="Int. J. Syst. Evol. Microbiol.">
        <title>Arthrobacter mangrovi sp. nov., an actinobacterium isolated from the rhizosphere of a mangrove.</title>
        <authorList>
            <person name="Hamada M."/>
            <person name="Saitou S."/>
            <person name="Enomoto N."/>
            <person name="Nanri K."/>
            <person name="Hidaka K."/>
            <person name="Miura T."/>
            <person name="Tamura T."/>
        </authorList>
    </citation>
    <scope>NUCLEOTIDE SEQUENCE [LARGE SCALE GENOMIC DNA]</scope>
    <source>
        <strain evidence="4 5">NBRC 112813</strain>
    </source>
</reference>
<dbReference type="InterPro" id="IPR022893">
    <property type="entry name" value="Shikimate_DH_fam"/>
</dbReference>
<dbReference type="Gene3D" id="3.40.50.10860">
    <property type="entry name" value="Leucine Dehydrogenase, chain A, domain 1"/>
    <property type="match status" value="1"/>
</dbReference>
<comment type="caution">
    <text evidence="4">The sequence shown here is derived from an EMBL/GenBank/DDBJ whole genome shotgun (WGS) entry which is preliminary data.</text>
</comment>
<organism evidence="4 5">
    <name type="scientific">Arthrobacter mangrovi</name>
    <dbReference type="NCBI Taxonomy" id="2966350"/>
    <lineage>
        <taxon>Bacteria</taxon>
        <taxon>Bacillati</taxon>
        <taxon>Actinomycetota</taxon>
        <taxon>Actinomycetes</taxon>
        <taxon>Micrococcales</taxon>
        <taxon>Micrococcaceae</taxon>
        <taxon>Arthrobacter</taxon>
    </lineage>
</organism>
<sequence length="290" mass="30399">MSTVSESYLVGLIGEGITASLTPPMHEREADHHGLRYLYRPVDLTEIGLPGESVGDLLRQGRNLGFSAFNVTHPCKQLVLDHLDEVSDDAARLGAVNTVLVRDGKFIGHNTDFSGFGTGLAHGLPGATLDNVVQLGAGGAGSAVAYALLKAGVQSLTLIDLDPARVAARAAALAELFPGREVAAAGRDELADALSTADGFVNTSPVGMHSHPGLPIDAELLQPRHWVADVVYRPVETELVRAASAKGCRVLDGGHMAVGQAVDAFALITGIAPDAARMRRHFLELIGQGR</sequence>
<dbReference type="SUPFAM" id="SSF53223">
    <property type="entry name" value="Aminoacid dehydrogenase-like, N-terminal domain"/>
    <property type="match status" value="1"/>
</dbReference>
<keyword evidence="2" id="KW-0028">Amino-acid biosynthesis</keyword>
<gene>
    <name evidence="4" type="primary">aroE_2</name>
    <name evidence="4" type="ORF">AHIS1636_39750</name>
</gene>
<dbReference type="InterPro" id="IPR036291">
    <property type="entry name" value="NAD(P)-bd_dom_sf"/>
</dbReference>
<comment type="pathway">
    <text evidence="1">Metabolic intermediate biosynthesis; chorismate biosynthesis; chorismate from D-erythrose 4-phosphate and phosphoenolpyruvate: step 4/7.</text>
</comment>
<dbReference type="PANTHER" id="PTHR21089">
    <property type="entry name" value="SHIKIMATE DEHYDROGENASE"/>
    <property type="match status" value="1"/>
</dbReference>
<protein>
    <submittedName>
        <fullName evidence="4">Shikimate dehydrogenase</fullName>
    </submittedName>
</protein>
<dbReference type="InterPro" id="IPR046346">
    <property type="entry name" value="Aminoacid_DH-like_N_sf"/>
</dbReference>
<dbReference type="InterPro" id="IPR013708">
    <property type="entry name" value="Shikimate_DH-bd_N"/>
</dbReference>
<feature type="domain" description="Shikimate dehydrogenase substrate binding N-terminal" evidence="3">
    <location>
        <begin position="12"/>
        <end position="99"/>
    </location>
</feature>